<name>A0ABN3N6M0_9ACTN</name>
<dbReference type="Proteomes" id="UP001499978">
    <property type="component" value="Unassembled WGS sequence"/>
</dbReference>
<organism evidence="1 2">
    <name type="scientific">Pilimelia columellifera subsp. columellifera</name>
    <dbReference type="NCBI Taxonomy" id="706583"/>
    <lineage>
        <taxon>Bacteria</taxon>
        <taxon>Bacillati</taxon>
        <taxon>Actinomycetota</taxon>
        <taxon>Actinomycetes</taxon>
        <taxon>Micromonosporales</taxon>
        <taxon>Micromonosporaceae</taxon>
        <taxon>Pilimelia</taxon>
    </lineage>
</organism>
<evidence type="ECO:0008006" key="3">
    <source>
        <dbReference type="Google" id="ProtNLM"/>
    </source>
</evidence>
<protein>
    <recommendedName>
        <fullName evidence="3">Secreted protein</fullName>
    </recommendedName>
</protein>
<proteinExistence type="predicted"/>
<accession>A0ABN3N6M0</accession>
<keyword evidence="2" id="KW-1185">Reference proteome</keyword>
<evidence type="ECO:0000313" key="2">
    <source>
        <dbReference type="Proteomes" id="UP001499978"/>
    </source>
</evidence>
<comment type="caution">
    <text evidence="1">The sequence shown here is derived from an EMBL/GenBank/DDBJ whole genome shotgun (WGS) entry which is preliminary data.</text>
</comment>
<gene>
    <name evidence="1" type="ORF">GCM10010201_09720</name>
</gene>
<dbReference type="EMBL" id="BAAARY010000003">
    <property type="protein sequence ID" value="GAA2515406.1"/>
    <property type="molecule type" value="Genomic_DNA"/>
</dbReference>
<reference evidence="1 2" key="1">
    <citation type="journal article" date="2019" name="Int. J. Syst. Evol. Microbiol.">
        <title>The Global Catalogue of Microorganisms (GCM) 10K type strain sequencing project: providing services to taxonomists for standard genome sequencing and annotation.</title>
        <authorList>
            <consortium name="The Broad Institute Genomics Platform"/>
            <consortium name="The Broad Institute Genome Sequencing Center for Infectious Disease"/>
            <person name="Wu L."/>
            <person name="Ma J."/>
        </authorList>
    </citation>
    <scope>NUCLEOTIDE SEQUENCE [LARGE SCALE GENOMIC DNA]</scope>
    <source>
        <strain evidence="1 2">JCM 3367</strain>
    </source>
</reference>
<sequence length="385" mass="40692">MAVAARQESTRQAILAAVTSPVADRLRTLRGPVAPRRHNARTIAALTANPGCDRRAVLDAAGVDKVLLAEQVGHPARFGQSPFAISRGVTFESGLKADGHRALLAAVRERLGLAEGPAAVLDLGRSEAAQLSNEERHERTRQALSRADVAVIDHPMLRVEVAGQPVYLEPDLVAARLDGQLRVVEIKSFPIIDGRADQAKVAAAAMQAAVYVLALRQLHRQLGRPAADVSADVLLVCPRDFGNQPAVAVLDTRRQVAVLSRQLARMTRIADLLDRLPEGLSFDLALDADGVSTRPAGELAGALAATSARYVPECRASCELALHCRTEARGSTGALGASVREALGGAADVATALALAEGRVKPGPHEQESARLLRHAARLRAEALA</sequence>
<evidence type="ECO:0000313" key="1">
    <source>
        <dbReference type="EMBL" id="GAA2515406.1"/>
    </source>
</evidence>